<proteinExistence type="predicted"/>
<name>A0AAN6I973_9EURO</name>
<protein>
    <submittedName>
        <fullName evidence="1">Uncharacterized protein</fullName>
    </submittedName>
</protein>
<reference evidence="1" key="1">
    <citation type="journal article" date="2022" name="bioRxiv">
        <title>Deciphering the potential niche of two novel black yeast fungi from a biological soil crust based on their genomes, phenotypes, and melanin regulation.</title>
        <authorList>
            <consortium name="DOE Joint Genome Institute"/>
            <person name="Carr E.C."/>
            <person name="Barton Q."/>
            <person name="Grambo S."/>
            <person name="Sullivan M."/>
            <person name="Renfro C.M."/>
            <person name="Kuo A."/>
            <person name="Pangilinan J."/>
            <person name="Lipzen A."/>
            <person name="Keymanesh K."/>
            <person name="Savage E."/>
            <person name="Barry K."/>
            <person name="Grigoriev I.V."/>
            <person name="Riekhof W.R."/>
            <person name="Harris S.S."/>
        </authorList>
    </citation>
    <scope>NUCLEOTIDE SEQUENCE</scope>
    <source>
        <strain evidence="1">JF 03-4F</strain>
    </source>
</reference>
<evidence type="ECO:0000313" key="2">
    <source>
        <dbReference type="Proteomes" id="UP001203852"/>
    </source>
</evidence>
<keyword evidence="2" id="KW-1185">Reference proteome</keyword>
<sequence length="245" mass="28077">MALFVVPMLSRQQFTMLTLPSHYLLTCARDKARQLPQSHLTSTIHLPVAFLTNHRDHLLPIMDPTHPPQPAQQFIYARPVDMSEVLPLTFQTCRFNGGRLLIPPKYLKPRSYTRSDIALQDPIRQSYNAYLTMNDYQRGYWDAITDQLVKKMAASISLALVARQHRLTPLDVVVRIAQFVDIRIAKKQVVVDRQDTLVDICNWILGSMVWEICEGVFPEVVAARYSLSVRDMTMTIAQWGLVLAE</sequence>
<evidence type="ECO:0000313" key="1">
    <source>
        <dbReference type="EMBL" id="KAI1608485.1"/>
    </source>
</evidence>
<dbReference type="Proteomes" id="UP001203852">
    <property type="component" value="Unassembled WGS sequence"/>
</dbReference>
<gene>
    <name evidence="1" type="ORF">EDD36DRAFT_448301</name>
</gene>
<accession>A0AAN6I973</accession>
<dbReference type="AlphaFoldDB" id="A0AAN6I973"/>
<organism evidence="1 2">
    <name type="scientific">Exophiala viscosa</name>
    <dbReference type="NCBI Taxonomy" id="2486360"/>
    <lineage>
        <taxon>Eukaryota</taxon>
        <taxon>Fungi</taxon>
        <taxon>Dikarya</taxon>
        <taxon>Ascomycota</taxon>
        <taxon>Pezizomycotina</taxon>
        <taxon>Eurotiomycetes</taxon>
        <taxon>Chaetothyriomycetidae</taxon>
        <taxon>Chaetothyriales</taxon>
        <taxon>Herpotrichiellaceae</taxon>
        <taxon>Exophiala</taxon>
    </lineage>
</organism>
<comment type="caution">
    <text evidence="1">The sequence shown here is derived from an EMBL/GenBank/DDBJ whole genome shotgun (WGS) entry which is preliminary data.</text>
</comment>
<dbReference type="EMBL" id="MU404363">
    <property type="protein sequence ID" value="KAI1608485.1"/>
    <property type="molecule type" value="Genomic_DNA"/>
</dbReference>